<sequence>MAPRSGFGFGWEQRPPPNMQGHTQMVVMTIMGHKAVVYQMHHHLLNIIVLVLDMLLVHPYHKLIITMNSHMVQTMDIRHLIPKQHISRVMVMNTKNLTYGMPSQGQPTQSYGPPRGSQPGDVPYQGATPAQSYGPSIPSQQPYPYASSGLSQPTYPPRSAPPVDGYNQPPAASGPIYQHQDVHLSYGQPAHIRHLIMGKYLLGVMPQYTQSYLEQPVLNNASYGY</sequence>
<evidence type="ECO:0000256" key="1">
    <source>
        <dbReference type="SAM" id="MobiDB-lite"/>
    </source>
</evidence>
<keyword evidence="3" id="KW-1185">Reference proteome</keyword>
<feature type="compositionally biased region" description="Polar residues" evidence="1">
    <location>
        <begin position="128"/>
        <end position="153"/>
    </location>
</feature>
<dbReference type="Proteomes" id="UP001163823">
    <property type="component" value="Chromosome 12"/>
</dbReference>
<name>A0AAD7L1S2_QUISA</name>
<gene>
    <name evidence="2" type="ORF">O6P43_030090</name>
</gene>
<accession>A0AAD7L1S2</accession>
<evidence type="ECO:0000313" key="3">
    <source>
        <dbReference type="Proteomes" id="UP001163823"/>
    </source>
</evidence>
<proteinExistence type="predicted"/>
<dbReference type="KEGG" id="qsa:O6P43_030090"/>
<feature type="compositionally biased region" description="Polar residues" evidence="1">
    <location>
        <begin position="97"/>
        <end position="111"/>
    </location>
</feature>
<dbReference type="AlphaFoldDB" id="A0AAD7L1S2"/>
<reference evidence="2" key="1">
    <citation type="journal article" date="2023" name="Science">
        <title>Elucidation of the pathway for biosynthesis of saponin adjuvants from the soapbark tree.</title>
        <authorList>
            <person name="Reed J."/>
            <person name="Orme A."/>
            <person name="El-Demerdash A."/>
            <person name="Owen C."/>
            <person name="Martin L.B.B."/>
            <person name="Misra R.C."/>
            <person name="Kikuchi S."/>
            <person name="Rejzek M."/>
            <person name="Martin A.C."/>
            <person name="Harkess A."/>
            <person name="Leebens-Mack J."/>
            <person name="Louveau T."/>
            <person name="Stephenson M.J."/>
            <person name="Osbourn A."/>
        </authorList>
    </citation>
    <scope>NUCLEOTIDE SEQUENCE</scope>
    <source>
        <strain evidence="2">S10</strain>
    </source>
</reference>
<organism evidence="2 3">
    <name type="scientific">Quillaja saponaria</name>
    <name type="common">Soap bark tree</name>
    <dbReference type="NCBI Taxonomy" id="32244"/>
    <lineage>
        <taxon>Eukaryota</taxon>
        <taxon>Viridiplantae</taxon>
        <taxon>Streptophyta</taxon>
        <taxon>Embryophyta</taxon>
        <taxon>Tracheophyta</taxon>
        <taxon>Spermatophyta</taxon>
        <taxon>Magnoliopsida</taxon>
        <taxon>eudicotyledons</taxon>
        <taxon>Gunneridae</taxon>
        <taxon>Pentapetalae</taxon>
        <taxon>rosids</taxon>
        <taxon>fabids</taxon>
        <taxon>Fabales</taxon>
        <taxon>Quillajaceae</taxon>
        <taxon>Quillaja</taxon>
    </lineage>
</organism>
<protein>
    <submittedName>
        <fullName evidence="2">Far upstream element-binding protein 2-like isoform X2</fullName>
    </submittedName>
</protein>
<feature type="region of interest" description="Disordered" evidence="1">
    <location>
        <begin position="97"/>
        <end position="173"/>
    </location>
</feature>
<evidence type="ECO:0000313" key="2">
    <source>
        <dbReference type="EMBL" id="KAJ7949792.1"/>
    </source>
</evidence>
<comment type="caution">
    <text evidence="2">The sequence shown here is derived from an EMBL/GenBank/DDBJ whole genome shotgun (WGS) entry which is preliminary data.</text>
</comment>
<dbReference type="EMBL" id="JARAOO010000012">
    <property type="protein sequence ID" value="KAJ7949792.1"/>
    <property type="molecule type" value="Genomic_DNA"/>
</dbReference>